<proteinExistence type="predicted"/>
<comment type="cofactor">
    <cofactor evidence="1">
        <name>Ca(2+)</name>
        <dbReference type="ChEBI" id="CHEBI:29108"/>
    </cofactor>
</comment>
<evidence type="ECO:0000259" key="7">
    <source>
        <dbReference type="PROSITE" id="PS51828"/>
    </source>
</evidence>
<dbReference type="PANTHER" id="PTHR19277:SF161">
    <property type="entry name" value="LAMININ G DOMAIN-CONTAINING PROTEIN"/>
    <property type="match status" value="1"/>
</dbReference>
<dbReference type="InterPro" id="IPR001759">
    <property type="entry name" value="PTX_dom"/>
</dbReference>
<name>A0ABN8LQI8_9CNID</name>
<evidence type="ECO:0000256" key="2">
    <source>
        <dbReference type="ARBA" id="ARBA00022723"/>
    </source>
</evidence>
<dbReference type="SMART" id="SM00159">
    <property type="entry name" value="PTX"/>
    <property type="match status" value="1"/>
</dbReference>
<dbReference type="SUPFAM" id="SSF49899">
    <property type="entry name" value="Concanavalin A-like lectins/glucanases"/>
    <property type="match status" value="2"/>
</dbReference>
<keyword evidence="9" id="KW-1185">Reference proteome</keyword>
<evidence type="ECO:0000256" key="6">
    <source>
        <dbReference type="PROSITE-ProRule" id="PRU01172"/>
    </source>
</evidence>
<dbReference type="PANTHER" id="PTHR19277">
    <property type="entry name" value="PENTRAXIN"/>
    <property type="match status" value="1"/>
</dbReference>
<keyword evidence="5" id="KW-0325">Glycoprotein</keyword>
<comment type="caution">
    <text evidence="8">The sequence shown here is derived from an EMBL/GenBank/DDBJ whole genome shotgun (WGS) entry which is preliminary data.</text>
</comment>
<protein>
    <recommendedName>
        <fullName evidence="7">Pentraxin (PTX) domain-containing protein</fullName>
    </recommendedName>
</protein>
<evidence type="ECO:0000256" key="3">
    <source>
        <dbReference type="ARBA" id="ARBA00022837"/>
    </source>
</evidence>
<feature type="non-terminal residue" evidence="8">
    <location>
        <position position="1"/>
    </location>
</feature>
<organism evidence="8 9">
    <name type="scientific">Porites evermanni</name>
    <dbReference type="NCBI Taxonomy" id="104178"/>
    <lineage>
        <taxon>Eukaryota</taxon>
        <taxon>Metazoa</taxon>
        <taxon>Cnidaria</taxon>
        <taxon>Anthozoa</taxon>
        <taxon>Hexacorallia</taxon>
        <taxon>Scleractinia</taxon>
        <taxon>Fungiina</taxon>
        <taxon>Poritidae</taxon>
        <taxon>Porites</taxon>
    </lineage>
</organism>
<gene>
    <name evidence="8" type="ORF">PEVE_00040034</name>
</gene>
<accession>A0ABN8LQI8</accession>
<reference evidence="8 9" key="1">
    <citation type="submission" date="2022-05" db="EMBL/GenBank/DDBJ databases">
        <authorList>
            <consortium name="Genoscope - CEA"/>
            <person name="William W."/>
        </authorList>
    </citation>
    <scope>NUCLEOTIDE SEQUENCE [LARGE SCALE GENOMIC DNA]</scope>
</reference>
<evidence type="ECO:0000256" key="1">
    <source>
        <dbReference type="ARBA" id="ARBA00001913"/>
    </source>
</evidence>
<evidence type="ECO:0000256" key="4">
    <source>
        <dbReference type="ARBA" id="ARBA00023157"/>
    </source>
</evidence>
<keyword evidence="2" id="KW-0479">Metal-binding</keyword>
<keyword evidence="3" id="KW-0106">Calcium</keyword>
<dbReference type="InterPro" id="IPR013320">
    <property type="entry name" value="ConA-like_dom_sf"/>
</dbReference>
<evidence type="ECO:0000313" key="8">
    <source>
        <dbReference type="EMBL" id="CAH3017808.1"/>
    </source>
</evidence>
<comment type="caution">
    <text evidence="6">Lacks conserved residue(s) required for the propagation of feature annotation.</text>
</comment>
<dbReference type="Gene3D" id="2.60.120.200">
    <property type="match status" value="2"/>
</dbReference>
<feature type="domain" description="Pentraxin (PTX)" evidence="7">
    <location>
        <begin position="1"/>
        <end position="122"/>
    </location>
</feature>
<dbReference type="PROSITE" id="PS51828">
    <property type="entry name" value="PTX_2"/>
    <property type="match status" value="2"/>
</dbReference>
<dbReference type="Proteomes" id="UP001159427">
    <property type="component" value="Unassembled WGS sequence"/>
</dbReference>
<dbReference type="PRINTS" id="PR00895">
    <property type="entry name" value="PENTAXIN"/>
</dbReference>
<dbReference type="Pfam" id="PF00354">
    <property type="entry name" value="Pentaxin"/>
    <property type="match status" value="2"/>
</dbReference>
<evidence type="ECO:0000313" key="9">
    <source>
        <dbReference type="Proteomes" id="UP001159427"/>
    </source>
</evidence>
<evidence type="ECO:0000256" key="5">
    <source>
        <dbReference type="ARBA" id="ARBA00023180"/>
    </source>
</evidence>
<sequence length="323" mass="35942">AADDNKWHQICVTWENSKGEWKSYKDGVFVKSGVDFKKGYTIHAEGSLVLGQEQDDVGGGFDSTQSFVGRLANVNVWSYVLPGSTINELSKCCLTGEGNVYKWYDFLYGIKGNPIVCVCCALDYSLEFPKQGVTDYVNIWGMRSLTQFTICLWMKTATGNSAPFSYAPTKSLNNELLIFDPDDVHLYIGNDHRSVGITADDNKWHQICVTWENSKGEWKSYKDGVFVKSGVDFKKGYTINAEGSLMLGQEQDDVGGGFDSTQSFVGRLANVNVWSYVLPGSTINELSKCCLTGEGNVYKWYDFLYGIKGNVRLRIPAGCPCTF</sequence>
<keyword evidence="4" id="KW-1015">Disulfide bond</keyword>
<dbReference type="EMBL" id="CALNXI010000072">
    <property type="protein sequence ID" value="CAH3017808.1"/>
    <property type="molecule type" value="Genomic_DNA"/>
</dbReference>
<feature type="domain" description="Pentraxin (PTX)" evidence="7">
    <location>
        <begin position="122"/>
        <end position="319"/>
    </location>
</feature>
<dbReference type="InterPro" id="IPR051360">
    <property type="entry name" value="Neuronal_Pentraxin_Related"/>
</dbReference>